<evidence type="ECO:0000313" key="1">
    <source>
        <dbReference type="EMBL" id="ACB54631.1"/>
    </source>
</evidence>
<reference evidence="1 2" key="1">
    <citation type="journal article" date="2008" name="Proc. Natl. Acad. Sci. U.S.A.">
        <title>The genome of Cyanothece 51142, a unicellular diazotrophic cyanobacterium important in the marine nitrogen cycle.</title>
        <authorList>
            <person name="Welsh E.A."/>
            <person name="Liberton M."/>
            <person name="Stoeckel J."/>
            <person name="Loh T."/>
            <person name="Elvitigala T."/>
            <person name="Wang C."/>
            <person name="Wollam A."/>
            <person name="Fulton R.S."/>
            <person name="Clifton S.W."/>
            <person name="Jacobs J.M."/>
            <person name="Aurora R."/>
            <person name="Ghosh B.K."/>
            <person name="Sherman L.A."/>
            <person name="Smith R.D."/>
            <person name="Wilson R.K."/>
            <person name="Pakrasi H.B."/>
        </authorList>
    </citation>
    <scope>NUCLEOTIDE SEQUENCE [LARGE SCALE GENOMIC DNA]</scope>
    <source>
        <strain evidence="2">ATCC 51142 / BH68</strain>
        <plasmid evidence="2">C</plasmid>
    </source>
</reference>
<geneLocation type="plasmid" evidence="2">
    <name>C</name>
</geneLocation>
<gene>
    <name evidence="1" type="ordered locus">cce_5285</name>
</gene>
<dbReference type="AlphaFoldDB" id="B1X3C0"/>
<evidence type="ECO:0000313" key="2">
    <source>
        <dbReference type="Proteomes" id="UP000001203"/>
    </source>
</evidence>
<dbReference type="HOGENOM" id="CLU_3373311_0_0_3"/>
<keyword evidence="1" id="KW-0614">Plasmid</keyword>
<name>B1X3C0_CROS5</name>
<sequence length="34" mass="3639">MVDSHLFIECVLCLRVEQFLSHPPRVGGSGGGTP</sequence>
<protein>
    <submittedName>
        <fullName evidence="1">Uncharacterized protein</fullName>
    </submittedName>
</protein>
<dbReference type="KEGG" id="cyt:cce_5285"/>
<dbReference type="EMBL" id="CP000810">
    <property type="protein sequence ID" value="ACB54631.1"/>
    <property type="molecule type" value="Genomic_DNA"/>
</dbReference>
<accession>B1X3C0</accession>
<dbReference type="Proteomes" id="UP000001203">
    <property type="component" value="Plasmid pC"/>
</dbReference>
<keyword evidence="2" id="KW-1185">Reference proteome</keyword>
<proteinExistence type="predicted"/>
<organism evidence="1 2">
    <name type="scientific">Crocosphaera subtropica (strain ATCC 51142 / BH68)</name>
    <name type="common">Cyanothece sp. (strain ATCC 51142)</name>
    <dbReference type="NCBI Taxonomy" id="43989"/>
    <lineage>
        <taxon>Bacteria</taxon>
        <taxon>Bacillati</taxon>
        <taxon>Cyanobacteriota</taxon>
        <taxon>Cyanophyceae</taxon>
        <taxon>Oscillatoriophycideae</taxon>
        <taxon>Chroococcales</taxon>
        <taxon>Aphanothecaceae</taxon>
        <taxon>Crocosphaera</taxon>
        <taxon>Crocosphaera subtropica</taxon>
    </lineage>
</organism>